<accession>A0ABW3HBK4</accession>
<sequence length="216" mass="24145">MWTLLPHLTACLQGEALILLDIRQDRYFRVPAAIAQLTLNWLDGSETAPPAALISLLVRHSAVFENESREIVARPVVVVIPRALADPMSRASVLPPVHGLTRAVARSWIALRTRPLHTIIAHHRALRRTYADVSDPLSADLLSAYHRKRRLLPIKKNCLLDALALDSWLGPRGGPRQIVFGITSEPFLAHCWVQSDSAILNDSHDHVRRYSPILVI</sequence>
<dbReference type="InterPro" id="IPR053521">
    <property type="entry name" value="McjB-like"/>
</dbReference>
<organism evidence="2 3">
    <name type="scientific">Sphingomonas canadensis</name>
    <dbReference type="NCBI Taxonomy" id="1219257"/>
    <lineage>
        <taxon>Bacteria</taxon>
        <taxon>Pseudomonadati</taxon>
        <taxon>Pseudomonadota</taxon>
        <taxon>Alphaproteobacteria</taxon>
        <taxon>Sphingomonadales</taxon>
        <taxon>Sphingomonadaceae</taxon>
        <taxon>Sphingomonas</taxon>
    </lineage>
</organism>
<keyword evidence="3" id="KW-1185">Reference proteome</keyword>
<gene>
    <name evidence="2" type="ORF">ACFQ1E_19225</name>
</gene>
<protein>
    <submittedName>
        <fullName evidence="2">Lasso peptide biosynthesis B2 protein</fullName>
    </submittedName>
</protein>
<dbReference type="EMBL" id="JBHTJG010000013">
    <property type="protein sequence ID" value="MFD0948479.1"/>
    <property type="molecule type" value="Genomic_DNA"/>
</dbReference>
<evidence type="ECO:0000313" key="2">
    <source>
        <dbReference type="EMBL" id="MFD0948479.1"/>
    </source>
</evidence>
<reference evidence="3" key="1">
    <citation type="journal article" date="2019" name="Int. J. Syst. Evol. Microbiol.">
        <title>The Global Catalogue of Microorganisms (GCM) 10K type strain sequencing project: providing services to taxonomists for standard genome sequencing and annotation.</title>
        <authorList>
            <consortium name="The Broad Institute Genomics Platform"/>
            <consortium name="The Broad Institute Genome Sequencing Center for Infectious Disease"/>
            <person name="Wu L."/>
            <person name="Ma J."/>
        </authorList>
    </citation>
    <scope>NUCLEOTIDE SEQUENCE [LARGE SCALE GENOMIC DNA]</scope>
    <source>
        <strain evidence="3">CCUG 62982</strain>
    </source>
</reference>
<dbReference type="Proteomes" id="UP001596977">
    <property type="component" value="Unassembled WGS sequence"/>
</dbReference>
<dbReference type="NCBIfam" id="NF033537">
    <property type="entry name" value="lasso_biosyn_B2"/>
    <property type="match status" value="1"/>
</dbReference>
<evidence type="ECO:0000313" key="3">
    <source>
        <dbReference type="Proteomes" id="UP001596977"/>
    </source>
</evidence>
<dbReference type="InterPro" id="IPR032708">
    <property type="entry name" value="McjB_C"/>
</dbReference>
<dbReference type="RefSeq" id="WP_264946395.1">
    <property type="nucleotide sequence ID" value="NZ_JAPDRA010000013.1"/>
</dbReference>
<dbReference type="Pfam" id="PF13471">
    <property type="entry name" value="Transglut_core3"/>
    <property type="match status" value="1"/>
</dbReference>
<comment type="caution">
    <text evidence="2">The sequence shown here is derived from an EMBL/GenBank/DDBJ whole genome shotgun (WGS) entry which is preliminary data.</text>
</comment>
<feature type="domain" description="Microcin J25-processing protein McjB C-terminal" evidence="1">
    <location>
        <begin position="107"/>
        <end position="214"/>
    </location>
</feature>
<evidence type="ECO:0000259" key="1">
    <source>
        <dbReference type="Pfam" id="PF13471"/>
    </source>
</evidence>
<proteinExistence type="predicted"/>
<name>A0ABW3HBK4_9SPHN</name>